<accession>A0ABR2DH84</accession>
<comment type="caution">
    <text evidence="1">The sequence shown here is derived from an EMBL/GenBank/DDBJ whole genome shotgun (WGS) entry which is preliminary data.</text>
</comment>
<protein>
    <recommendedName>
        <fullName evidence="3">RNase H type-1 domain-containing protein</fullName>
    </recommendedName>
</protein>
<evidence type="ECO:0000313" key="2">
    <source>
        <dbReference type="Proteomes" id="UP001472677"/>
    </source>
</evidence>
<evidence type="ECO:0000313" key="1">
    <source>
        <dbReference type="EMBL" id="KAK8538760.1"/>
    </source>
</evidence>
<gene>
    <name evidence="1" type="ORF">V6N12_034468</name>
</gene>
<keyword evidence="2" id="KW-1185">Reference proteome</keyword>
<dbReference type="EMBL" id="JBBPBM010000027">
    <property type="protein sequence ID" value="KAK8538760.1"/>
    <property type="molecule type" value="Genomic_DNA"/>
</dbReference>
<evidence type="ECO:0008006" key="3">
    <source>
        <dbReference type="Google" id="ProtNLM"/>
    </source>
</evidence>
<dbReference type="Proteomes" id="UP001472677">
    <property type="component" value="Unassembled WGS sequence"/>
</dbReference>
<sequence>MVFDAEFSEREGVLTRGYRLIAECERIFGMPGSKRIKEARTRLGWIGLARGWVKLNVDAADWEVVVRHISRERNGMVDSLAAMGRNHGRSGVVFVTPPGGVVSRLEDERARWLSERVVDDPASGRERESVVLFDPGVS</sequence>
<reference evidence="1 2" key="1">
    <citation type="journal article" date="2024" name="G3 (Bethesda)">
        <title>Genome assembly of Hibiscus sabdariffa L. provides insights into metabolisms of medicinal natural products.</title>
        <authorList>
            <person name="Kim T."/>
        </authorList>
    </citation>
    <scope>NUCLEOTIDE SEQUENCE [LARGE SCALE GENOMIC DNA]</scope>
    <source>
        <strain evidence="1">TK-2024</strain>
        <tissue evidence="1">Old leaves</tissue>
    </source>
</reference>
<organism evidence="1 2">
    <name type="scientific">Hibiscus sabdariffa</name>
    <name type="common">roselle</name>
    <dbReference type="NCBI Taxonomy" id="183260"/>
    <lineage>
        <taxon>Eukaryota</taxon>
        <taxon>Viridiplantae</taxon>
        <taxon>Streptophyta</taxon>
        <taxon>Embryophyta</taxon>
        <taxon>Tracheophyta</taxon>
        <taxon>Spermatophyta</taxon>
        <taxon>Magnoliopsida</taxon>
        <taxon>eudicotyledons</taxon>
        <taxon>Gunneridae</taxon>
        <taxon>Pentapetalae</taxon>
        <taxon>rosids</taxon>
        <taxon>malvids</taxon>
        <taxon>Malvales</taxon>
        <taxon>Malvaceae</taxon>
        <taxon>Malvoideae</taxon>
        <taxon>Hibiscus</taxon>
    </lineage>
</organism>
<proteinExistence type="predicted"/>
<name>A0ABR2DH84_9ROSI</name>